<evidence type="ECO:0000313" key="2">
    <source>
        <dbReference type="Proteomes" id="UP000029867"/>
    </source>
</evidence>
<evidence type="ECO:0000313" key="1">
    <source>
        <dbReference type="EMBL" id="KGK38619.1"/>
    </source>
</evidence>
<evidence type="ECO:0008006" key="3">
    <source>
        <dbReference type="Google" id="ProtNLM"/>
    </source>
</evidence>
<dbReference type="HOGENOM" id="CLU_580110_0_0_1"/>
<organism evidence="1 2">
    <name type="scientific">Pichia kudriavzevii</name>
    <name type="common">Yeast</name>
    <name type="synonym">Issatchenkia orientalis</name>
    <dbReference type="NCBI Taxonomy" id="4909"/>
    <lineage>
        <taxon>Eukaryota</taxon>
        <taxon>Fungi</taxon>
        <taxon>Dikarya</taxon>
        <taxon>Ascomycota</taxon>
        <taxon>Saccharomycotina</taxon>
        <taxon>Pichiomycetes</taxon>
        <taxon>Pichiales</taxon>
        <taxon>Pichiaceae</taxon>
        <taxon>Pichia</taxon>
    </lineage>
</organism>
<proteinExistence type="predicted"/>
<dbReference type="Proteomes" id="UP000029867">
    <property type="component" value="Unassembled WGS sequence"/>
</dbReference>
<gene>
    <name evidence="1" type="ORF">JL09_g2172</name>
</gene>
<protein>
    <recommendedName>
        <fullName evidence="3">Arrestin-like N-terminal domain-containing protein</fullName>
    </recommendedName>
</protein>
<accession>A0A099P2V7</accession>
<name>A0A099P2V7_PICKU</name>
<dbReference type="VEuPathDB" id="FungiDB:C5L36_0C11520"/>
<dbReference type="AlphaFoldDB" id="A0A099P2V7"/>
<dbReference type="EMBL" id="JQFK01000017">
    <property type="protein sequence ID" value="KGK38619.1"/>
    <property type="molecule type" value="Genomic_DNA"/>
</dbReference>
<reference evidence="2" key="1">
    <citation type="journal article" date="2014" name="Microb. Cell Fact.">
        <title>Exploiting Issatchenkia orientalis SD108 for succinic acid production.</title>
        <authorList>
            <person name="Xiao H."/>
            <person name="Shao Z."/>
            <person name="Jiang Y."/>
            <person name="Dole S."/>
            <person name="Zhao H."/>
        </authorList>
    </citation>
    <scope>NUCLEOTIDE SEQUENCE [LARGE SCALE GENOMIC DNA]</scope>
    <source>
        <strain evidence="2">SD108</strain>
    </source>
</reference>
<comment type="caution">
    <text evidence="1">The sequence shown here is derived from an EMBL/GenBank/DDBJ whole genome shotgun (WGS) entry which is preliminary data.</text>
</comment>
<sequence>MGNWFTNSTKIDVKLIDPPPALKYSPANPIVQGYVNIEFLETVKKVCDIKCGIVGTVRISYYANDIACGALQATAVDRKLIVQTFDFFRVYQDIPLQCGDIQVTDGQIATNDFNKGDKVKSKFCFDFPNTLWLPSSCRQYGDIDGDITIAYAIYVDIYKLGKITGKPKVQDRFRSIITYQGGKDPCVPKRISILKYTESELFHHKVKKFYYDEAANALIPSSITKSHSKTRFIRRLWDDNYKSETFKNITKDIPLAINFSVGSILDMNEPFSSYMQLKLISDLRSVKLESNQTTDFVFNGQSTCLGRFEIESLTVGKINHIRLQCYQHIMGVINETPLLRVKFSDLVTDIKDFSYSKEEGTYYYDVPVDKLIQCADIDLNQPLSRLLGDRTIQCSGSIQNWFSNKSTLTFIWKITDGQSQQKRYQIMSACELDCLSSVSQMAYYPATGAVPDAISAPPPTYERSGNDKVVV</sequence>